<comment type="caution">
    <text evidence="2">The sequence shown here is derived from an EMBL/GenBank/DDBJ whole genome shotgun (WGS) entry which is preliminary data.</text>
</comment>
<evidence type="ECO:0000313" key="2">
    <source>
        <dbReference type="EMBL" id="OFJ46957.1"/>
    </source>
</evidence>
<organism evidence="2 3">
    <name type="scientific">Janthinobacterium lividum</name>
    <dbReference type="NCBI Taxonomy" id="29581"/>
    <lineage>
        <taxon>Bacteria</taxon>
        <taxon>Pseudomonadati</taxon>
        <taxon>Pseudomonadota</taxon>
        <taxon>Betaproteobacteria</taxon>
        <taxon>Burkholderiales</taxon>
        <taxon>Oxalobacteraceae</taxon>
        <taxon>Janthinobacterium</taxon>
    </lineage>
</organism>
<dbReference type="AlphaFoldDB" id="A0A1E8PM23"/>
<feature type="region of interest" description="Disordered" evidence="1">
    <location>
        <begin position="71"/>
        <end position="104"/>
    </location>
</feature>
<evidence type="ECO:0000256" key="1">
    <source>
        <dbReference type="SAM" id="MobiDB-lite"/>
    </source>
</evidence>
<gene>
    <name evidence="2" type="ORF">BA896_017945</name>
</gene>
<dbReference type="EMBL" id="MAQB02000009">
    <property type="protein sequence ID" value="OFJ46957.1"/>
    <property type="molecule type" value="Genomic_DNA"/>
</dbReference>
<sequence length="104" mass="11783">MQGYSGQDVGKTGEQGKQGEEGEQARREFIAELWRRFETLQEWAVHHWPDQQHPLSSADFVEARKELLSLRSPAGPLKQPSQQNEAEPEQGGAQYLDVTPSPWP</sequence>
<dbReference type="Proteomes" id="UP000092634">
    <property type="component" value="Unassembled WGS sequence"/>
</dbReference>
<name>A0A1E8PM23_9BURK</name>
<reference evidence="2 3" key="1">
    <citation type="submission" date="2016-10" db="EMBL/GenBank/DDBJ databases">
        <title>Updated version of Genome Assembly of Janthinobacterium lividum ERGS5:01.</title>
        <authorList>
            <person name="Kumar R."/>
            <person name="Acharya V."/>
            <person name="Singh D."/>
        </authorList>
    </citation>
    <scope>NUCLEOTIDE SEQUENCE [LARGE SCALE GENOMIC DNA]</scope>
    <source>
        <strain evidence="2 3">ERGS5:01</strain>
    </source>
</reference>
<accession>A0A1E8PM23</accession>
<proteinExistence type="predicted"/>
<protein>
    <submittedName>
        <fullName evidence="2">Uncharacterized protein</fullName>
    </submittedName>
</protein>
<feature type="region of interest" description="Disordered" evidence="1">
    <location>
        <begin position="1"/>
        <end position="25"/>
    </location>
</feature>
<evidence type="ECO:0000313" key="3">
    <source>
        <dbReference type="Proteomes" id="UP000092634"/>
    </source>
</evidence>